<dbReference type="PANTHER" id="PTHR42802:SF1">
    <property type="entry name" value="L-ORNITHINE N(5)-MONOOXYGENASE"/>
    <property type="match status" value="1"/>
</dbReference>
<name>A0ABX1AS28_9ACTN</name>
<comment type="caution">
    <text evidence="17">The sequence shown here is derived from an EMBL/GenBank/DDBJ whole genome shotgun (WGS) entry which is preliminary data.</text>
</comment>
<comment type="pathway">
    <text evidence="2">Siderophore biosynthesis.</text>
</comment>
<gene>
    <name evidence="17" type="ORF">HCJ92_18510</name>
</gene>
<dbReference type="EC" id="1.14.13.59" evidence="4"/>
<evidence type="ECO:0000256" key="7">
    <source>
        <dbReference type="ARBA" id="ARBA00022827"/>
    </source>
</evidence>
<evidence type="ECO:0000256" key="6">
    <source>
        <dbReference type="ARBA" id="ARBA00022630"/>
    </source>
</evidence>
<comment type="cofactor">
    <cofactor evidence="1">
        <name>FAD</name>
        <dbReference type="ChEBI" id="CHEBI:57692"/>
    </cofactor>
</comment>
<evidence type="ECO:0000256" key="5">
    <source>
        <dbReference type="ARBA" id="ARBA00016406"/>
    </source>
</evidence>
<protein>
    <recommendedName>
        <fullName evidence="5">L-lysine N6-monooxygenase MbtG</fullName>
        <ecNumber evidence="4">1.14.13.59</ecNumber>
    </recommendedName>
    <alternativeName>
        <fullName evidence="14">Lysine 6-N-hydroxylase</fullName>
    </alternativeName>
    <alternativeName>
        <fullName evidence="13">Lysine N6-hydroxylase</fullName>
    </alternativeName>
    <alternativeName>
        <fullName evidence="11">Lysine-N-oxygenase</fullName>
    </alternativeName>
    <alternativeName>
        <fullName evidence="12">Mycobactin synthase protein G</fullName>
    </alternativeName>
</protein>
<evidence type="ECO:0000256" key="2">
    <source>
        <dbReference type="ARBA" id="ARBA00004924"/>
    </source>
</evidence>
<evidence type="ECO:0000256" key="14">
    <source>
        <dbReference type="ARBA" id="ARBA00032738"/>
    </source>
</evidence>
<evidence type="ECO:0000256" key="13">
    <source>
        <dbReference type="ARBA" id="ARBA00032493"/>
    </source>
</evidence>
<evidence type="ECO:0000256" key="1">
    <source>
        <dbReference type="ARBA" id="ARBA00001974"/>
    </source>
</evidence>
<accession>A0ABX1AS28</accession>
<dbReference type="GO" id="GO:0004497">
    <property type="term" value="F:monooxygenase activity"/>
    <property type="evidence" value="ECO:0007669"/>
    <property type="project" value="UniProtKB-KW"/>
</dbReference>
<dbReference type="PANTHER" id="PTHR42802">
    <property type="entry name" value="MONOOXYGENASE"/>
    <property type="match status" value="1"/>
</dbReference>
<evidence type="ECO:0000256" key="10">
    <source>
        <dbReference type="ARBA" id="ARBA00023033"/>
    </source>
</evidence>
<evidence type="ECO:0000313" key="18">
    <source>
        <dbReference type="Proteomes" id="UP000746503"/>
    </source>
</evidence>
<proteinExistence type="inferred from homology"/>
<keyword evidence="7" id="KW-0274">FAD</keyword>
<keyword evidence="8" id="KW-0521">NADP</keyword>
<dbReference type="InterPro" id="IPR036188">
    <property type="entry name" value="FAD/NAD-bd_sf"/>
</dbReference>
<comment type="catalytic activity">
    <reaction evidence="15">
        <text>L-lysine + NADPH + O2 = N(6)-hydroxy-L-lysine + NADP(+) + H2O</text>
        <dbReference type="Rhea" id="RHEA:23228"/>
        <dbReference type="ChEBI" id="CHEBI:15377"/>
        <dbReference type="ChEBI" id="CHEBI:15379"/>
        <dbReference type="ChEBI" id="CHEBI:32551"/>
        <dbReference type="ChEBI" id="CHEBI:57783"/>
        <dbReference type="ChEBI" id="CHEBI:57820"/>
        <dbReference type="ChEBI" id="CHEBI:58349"/>
        <dbReference type="EC" id="1.14.13.59"/>
    </reaction>
</comment>
<keyword evidence="18" id="KW-1185">Reference proteome</keyword>
<evidence type="ECO:0000256" key="4">
    <source>
        <dbReference type="ARBA" id="ARBA00013076"/>
    </source>
</evidence>
<evidence type="ECO:0000256" key="16">
    <source>
        <dbReference type="SAM" id="MobiDB-lite"/>
    </source>
</evidence>
<sequence length="482" mass="51761">MSRPAPETPDAPDASRAPGPAAVHDVIAVGCGPFNLGLAALASTVDDLDLVVLEETAELHWHRGMMFDDASMQVNFLADLVTLVAPTHPLSFLAYLHDRDRLYPFTVRENFFPSRVEYEDYLRWAAARLPSVRFSHRVLAVRRDPASGLFVTEVERADGTRLRLAARHLVVGTGTAPHLPDALTELPEERLLHTGEFLHRGADLDTADHVTVVGSGQSGAEVVIQLLERNLAGGPAVSWLSRTPSFAPLDYTRLVLEMTTPDYMRYFHGLPEATRDRLLAEQWQLYKGVSADTLAAVHELLYRRQLRHGLRPVELRPGVSVLSAATDAGTGTDGGTAPDGAPATAGVLLTCRHRDTGRTFEHRTDLVVAATGYRARTPAFLAALEPLIRRDAAGRPVVGADHAVALDTGGAGKLFLAGTELHSHGASAPNLDIGAIRNATILNAVTGREVYRLPKTTAFTDFAPPPAAPADSLPGTGTAADV</sequence>
<evidence type="ECO:0000256" key="9">
    <source>
        <dbReference type="ARBA" id="ARBA00023002"/>
    </source>
</evidence>
<dbReference type="RefSeq" id="WP_167934737.1">
    <property type="nucleotide sequence ID" value="NZ_JAAVJB010000184.1"/>
</dbReference>
<keyword evidence="10 17" id="KW-0503">Monooxygenase</keyword>
<dbReference type="Proteomes" id="UP000746503">
    <property type="component" value="Unassembled WGS sequence"/>
</dbReference>
<keyword evidence="6" id="KW-0285">Flavoprotein</keyword>
<evidence type="ECO:0000256" key="3">
    <source>
        <dbReference type="ARBA" id="ARBA00007588"/>
    </source>
</evidence>
<dbReference type="EMBL" id="JAAVJB010000184">
    <property type="protein sequence ID" value="NJP68233.1"/>
    <property type="molecule type" value="Genomic_DNA"/>
</dbReference>
<dbReference type="Gene3D" id="3.50.50.60">
    <property type="entry name" value="FAD/NAD(P)-binding domain"/>
    <property type="match status" value="1"/>
</dbReference>
<comment type="similarity">
    <text evidence="3">Belongs to the lysine N(6)-hydroxylase/L-ornithine N(5)-oxygenase family.</text>
</comment>
<dbReference type="Pfam" id="PF13434">
    <property type="entry name" value="Lys_Orn_oxgnase"/>
    <property type="match status" value="1"/>
</dbReference>
<evidence type="ECO:0000256" key="15">
    <source>
        <dbReference type="ARBA" id="ARBA00048407"/>
    </source>
</evidence>
<feature type="region of interest" description="Disordered" evidence="16">
    <location>
        <begin position="462"/>
        <end position="482"/>
    </location>
</feature>
<dbReference type="SUPFAM" id="SSF51905">
    <property type="entry name" value="FAD/NAD(P)-binding domain"/>
    <property type="match status" value="2"/>
</dbReference>
<evidence type="ECO:0000256" key="8">
    <source>
        <dbReference type="ARBA" id="ARBA00022857"/>
    </source>
</evidence>
<evidence type="ECO:0000313" key="17">
    <source>
        <dbReference type="EMBL" id="NJP68233.1"/>
    </source>
</evidence>
<keyword evidence="9" id="KW-0560">Oxidoreductase</keyword>
<evidence type="ECO:0000256" key="12">
    <source>
        <dbReference type="ARBA" id="ARBA00031158"/>
    </source>
</evidence>
<evidence type="ECO:0000256" key="11">
    <source>
        <dbReference type="ARBA" id="ARBA00029939"/>
    </source>
</evidence>
<organism evidence="17 18">
    <name type="scientific">Streptomyces spiramenti</name>
    <dbReference type="NCBI Taxonomy" id="2720606"/>
    <lineage>
        <taxon>Bacteria</taxon>
        <taxon>Bacillati</taxon>
        <taxon>Actinomycetota</taxon>
        <taxon>Actinomycetes</taxon>
        <taxon>Kitasatosporales</taxon>
        <taxon>Streptomycetaceae</taxon>
        <taxon>Streptomyces</taxon>
    </lineage>
</organism>
<reference evidence="17 18" key="1">
    <citation type="submission" date="2020-03" db="EMBL/GenBank/DDBJ databases">
        <title>Draft genome of Streptomyces sp. ventii, isolated from the Axial Seamount in the Pacific Ocean, and resequencing of the two type strains Streptomyces lonarensis strain NCL 716 and Streptomyces bohaiensis strain 11A07.</title>
        <authorList>
            <person name="Loughran R.M."/>
            <person name="Pfannmuller K.M."/>
            <person name="Wasson B.J."/>
            <person name="Deadmond M.C."/>
            <person name="Paddock B.E."/>
            <person name="Koyack M.J."/>
            <person name="Gallegos D.A."/>
            <person name="Mitchell E.A."/>
            <person name="Ushijima B."/>
            <person name="Saw J.H."/>
            <person name="Mcphail K.L."/>
            <person name="Videau P."/>
        </authorList>
    </citation>
    <scope>NUCLEOTIDE SEQUENCE [LARGE SCALE GENOMIC DNA]</scope>
    <source>
        <strain evidence="18">5675061</strain>
    </source>
</reference>
<dbReference type="InterPro" id="IPR025700">
    <property type="entry name" value="Lys/Orn_oxygenase"/>
</dbReference>
<dbReference type="PRINTS" id="PR00368">
    <property type="entry name" value="FADPNR"/>
</dbReference>